<dbReference type="InterPro" id="IPR036116">
    <property type="entry name" value="FN3_sf"/>
</dbReference>
<comment type="caution">
    <text evidence="4">The sequence shown here is derived from an EMBL/GenBank/DDBJ whole genome shotgun (WGS) entry which is preliminary data.</text>
</comment>
<dbReference type="Gene3D" id="2.60.40.10">
    <property type="entry name" value="Immunoglobulins"/>
    <property type="match status" value="4"/>
</dbReference>
<evidence type="ECO:0000256" key="2">
    <source>
        <dbReference type="ARBA" id="ARBA00025789"/>
    </source>
</evidence>
<dbReference type="Pfam" id="PF00041">
    <property type="entry name" value="fn3"/>
    <property type="match status" value="4"/>
</dbReference>
<sequence length="370" mass="39883">FTGPSQVHDLEAESIGVTSVTLKWVVNDSAAGNYTYRIEVVNGTNDTPERNLTSIETKAEIPDLIPGTLYNFTVFAVAADNETEGEGVSRDLYTRPSPVVDLEAESIGVTSVTLKWVVNDSAAGNYTYRIEVVNGTNDTPERNLTSIETKAEIPDLIPGTLYNFTVFAVAADNETEGEGVSRDLYTRPSPVLDLEAESIGVTSVTLKWVASDSAAGNYTYRIEVVNGTNDTPERNLTSIETKAEIPDLIPGTLYNFTVFAVAADNGTEGEGVSIDLYTRPSPVLDLEAESIGVTSVTLKWVVNDSAAGNYTYRIEVVNGTNDTPERNLTSIETKAEIPDLIPGTLYNFTVFAVAADNETEGEGVSTDLYT</sequence>
<dbReference type="EMBL" id="WAAE01018488">
    <property type="protein sequence ID" value="NXX33112.1"/>
    <property type="molecule type" value="Genomic_DNA"/>
</dbReference>
<feature type="domain" description="Fibronectin type-III" evidence="3">
    <location>
        <begin position="190"/>
        <end position="281"/>
    </location>
</feature>
<dbReference type="PANTHER" id="PTHR46708:SF11">
    <property type="entry name" value="RECEPTOR-TYPE TYROSINE-PROTEIN PHOSPHATASE ETA-LIKE"/>
    <property type="match status" value="1"/>
</dbReference>
<comment type="similarity">
    <text evidence="2">Belongs to the protein-tyrosine phosphatase family. Receptor class 3 subfamily.</text>
</comment>
<dbReference type="Proteomes" id="UP000653383">
    <property type="component" value="Unassembled WGS sequence"/>
</dbReference>
<dbReference type="InterPro" id="IPR050991">
    <property type="entry name" value="ECM_Regulatory_Proteins"/>
</dbReference>
<dbReference type="AlphaFoldDB" id="A0A852HTU2"/>
<dbReference type="InterPro" id="IPR013783">
    <property type="entry name" value="Ig-like_fold"/>
</dbReference>
<keyword evidence="5" id="KW-1185">Reference proteome</keyword>
<dbReference type="PROSITE" id="PS50853">
    <property type="entry name" value="FN3"/>
    <property type="match status" value="4"/>
</dbReference>
<name>A0A852HTU2_9PASS</name>
<evidence type="ECO:0000313" key="4">
    <source>
        <dbReference type="EMBL" id="NXX33112.1"/>
    </source>
</evidence>
<dbReference type="FunFam" id="2.60.40.10:FF:000362">
    <property type="entry name" value="Receptor-type tyrosine-protein phosphatase eta"/>
    <property type="match status" value="4"/>
</dbReference>
<dbReference type="CDD" id="cd00063">
    <property type="entry name" value="FN3"/>
    <property type="match status" value="4"/>
</dbReference>
<dbReference type="PANTHER" id="PTHR46708">
    <property type="entry name" value="TENASCIN"/>
    <property type="match status" value="1"/>
</dbReference>
<feature type="domain" description="Fibronectin type-III" evidence="3">
    <location>
        <begin position="98"/>
        <end position="189"/>
    </location>
</feature>
<evidence type="ECO:0000259" key="3">
    <source>
        <dbReference type="PROSITE" id="PS50853"/>
    </source>
</evidence>
<gene>
    <name evidence="4" type="primary">Ptprj_1</name>
    <name evidence="4" type="ORF">NICCHL_R03401</name>
</gene>
<dbReference type="SUPFAM" id="SSF49265">
    <property type="entry name" value="Fibronectin type III"/>
    <property type="match status" value="2"/>
</dbReference>
<dbReference type="OrthoDB" id="10253954at2759"/>
<feature type="non-terminal residue" evidence="4">
    <location>
        <position position="370"/>
    </location>
</feature>
<keyword evidence="1" id="KW-0677">Repeat</keyword>
<feature type="non-terminal residue" evidence="4">
    <location>
        <position position="1"/>
    </location>
</feature>
<feature type="domain" description="Fibronectin type-III" evidence="3">
    <location>
        <begin position="3"/>
        <end position="97"/>
    </location>
</feature>
<dbReference type="SMART" id="SM00060">
    <property type="entry name" value="FN3"/>
    <property type="match status" value="4"/>
</dbReference>
<protein>
    <submittedName>
        <fullName evidence="4">PTPRJ phosphatase</fullName>
    </submittedName>
</protein>
<dbReference type="InterPro" id="IPR003961">
    <property type="entry name" value="FN3_dom"/>
</dbReference>
<organism evidence="4 5">
    <name type="scientific">Nicator chloris</name>
    <dbReference type="NCBI Taxonomy" id="237433"/>
    <lineage>
        <taxon>Eukaryota</taxon>
        <taxon>Metazoa</taxon>
        <taxon>Chordata</taxon>
        <taxon>Craniata</taxon>
        <taxon>Vertebrata</taxon>
        <taxon>Euteleostomi</taxon>
        <taxon>Archelosauria</taxon>
        <taxon>Archosauria</taxon>
        <taxon>Dinosauria</taxon>
        <taxon>Saurischia</taxon>
        <taxon>Theropoda</taxon>
        <taxon>Coelurosauria</taxon>
        <taxon>Aves</taxon>
        <taxon>Neognathae</taxon>
        <taxon>Neoaves</taxon>
        <taxon>Telluraves</taxon>
        <taxon>Australaves</taxon>
        <taxon>Passeriformes</taxon>
        <taxon>Sylvioidea</taxon>
        <taxon>Pycnonotidae</taxon>
        <taxon>Nicator</taxon>
    </lineage>
</organism>
<accession>A0A852HTU2</accession>
<feature type="domain" description="Fibronectin type-III" evidence="3">
    <location>
        <begin position="282"/>
        <end position="370"/>
    </location>
</feature>
<evidence type="ECO:0000256" key="1">
    <source>
        <dbReference type="ARBA" id="ARBA00022737"/>
    </source>
</evidence>
<evidence type="ECO:0000313" key="5">
    <source>
        <dbReference type="Proteomes" id="UP000653383"/>
    </source>
</evidence>
<proteinExistence type="inferred from homology"/>
<reference evidence="4" key="1">
    <citation type="submission" date="2020-02" db="EMBL/GenBank/DDBJ databases">
        <title>Bird 10,000 Genomes (B10K) Project - Family phase.</title>
        <authorList>
            <person name="Zhang G."/>
        </authorList>
    </citation>
    <scope>NUCLEOTIDE SEQUENCE</scope>
    <source>
        <strain evidence="4">B10K-DU-002-40</strain>
        <tissue evidence="4">Muscle</tissue>
    </source>
</reference>